<keyword evidence="1" id="KW-1133">Transmembrane helix</keyword>
<keyword evidence="1" id="KW-0812">Transmembrane</keyword>
<feature type="transmembrane region" description="Helical" evidence="1">
    <location>
        <begin position="51"/>
        <end position="69"/>
    </location>
</feature>
<dbReference type="EMBL" id="BJCE01000027">
    <property type="protein sequence ID" value="GCL36121.1"/>
    <property type="molecule type" value="Genomic_DNA"/>
</dbReference>
<dbReference type="AlphaFoldDB" id="A0A479ZYE1"/>
<proteinExistence type="predicted"/>
<accession>A0A479ZYE1</accession>
<sequence>MLRIFQNARRLISVCLATLLIVISTITIFPSTASADNNVVKIECTSDCGNIFSFVTGMVSGSAVTIIALTTNTTSLVATGAAIGQTAVAALATLGTAATTVVSAPVLVPVAATVAIGAAGGYVVSQVVHSFNDNHSQNAN</sequence>
<evidence type="ECO:0000256" key="1">
    <source>
        <dbReference type="SAM" id="Phobius"/>
    </source>
</evidence>
<name>A0A479ZYE1_9CYAN</name>
<keyword evidence="4" id="KW-1185">Reference proteome</keyword>
<evidence type="ECO:0000313" key="4">
    <source>
        <dbReference type="Proteomes" id="UP000300142"/>
    </source>
</evidence>
<evidence type="ECO:0000256" key="2">
    <source>
        <dbReference type="SAM" id="SignalP"/>
    </source>
</evidence>
<reference evidence="4" key="1">
    <citation type="submission" date="2019-02" db="EMBL/GenBank/DDBJ databases">
        <title>Draft genome sequence of Sphaerospermopsis reniformis NIES-1949.</title>
        <authorList>
            <person name="Yamaguchi H."/>
            <person name="Suzuki S."/>
            <person name="Kawachi M."/>
        </authorList>
    </citation>
    <scope>NUCLEOTIDE SEQUENCE [LARGE SCALE GENOMIC DNA]</scope>
    <source>
        <strain evidence="4">NIES-1949</strain>
    </source>
</reference>
<evidence type="ECO:0000313" key="3">
    <source>
        <dbReference type="EMBL" id="GCL36121.1"/>
    </source>
</evidence>
<feature type="chain" id="PRO_5019757462" evidence="2">
    <location>
        <begin position="36"/>
        <end position="140"/>
    </location>
</feature>
<comment type="caution">
    <text evidence="3">The sequence shown here is derived from an EMBL/GenBank/DDBJ whole genome shotgun (WGS) entry which is preliminary data.</text>
</comment>
<organism evidence="3 4">
    <name type="scientific">Sphaerospermopsis reniformis</name>
    <dbReference type="NCBI Taxonomy" id="531300"/>
    <lineage>
        <taxon>Bacteria</taxon>
        <taxon>Bacillati</taxon>
        <taxon>Cyanobacteriota</taxon>
        <taxon>Cyanophyceae</taxon>
        <taxon>Nostocales</taxon>
        <taxon>Aphanizomenonaceae</taxon>
        <taxon>Sphaerospermopsis</taxon>
    </lineage>
</organism>
<feature type="transmembrane region" description="Helical" evidence="1">
    <location>
        <begin position="104"/>
        <end position="124"/>
    </location>
</feature>
<gene>
    <name evidence="3" type="ORF">SR1949_12210</name>
</gene>
<protein>
    <submittedName>
        <fullName evidence="3">Uncharacterized protein</fullName>
    </submittedName>
</protein>
<keyword evidence="1" id="KW-0472">Membrane</keyword>
<keyword evidence="2" id="KW-0732">Signal</keyword>
<feature type="transmembrane region" description="Helical" evidence="1">
    <location>
        <begin position="76"/>
        <end position="98"/>
    </location>
</feature>
<dbReference type="RefSeq" id="WP_137666730.1">
    <property type="nucleotide sequence ID" value="NZ_BJCE01000027.1"/>
</dbReference>
<feature type="signal peptide" evidence="2">
    <location>
        <begin position="1"/>
        <end position="35"/>
    </location>
</feature>
<dbReference type="Proteomes" id="UP000300142">
    <property type="component" value="Unassembled WGS sequence"/>
</dbReference>